<dbReference type="GO" id="GO:0008453">
    <property type="term" value="F:alanine-glyoxylate transaminase activity"/>
    <property type="evidence" value="ECO:0007669"/>
    <property type="project" value="UniProtKB-EC"/>
</dbReference>
<evidence type="ECO:0000256" key="16">
    <source>
        <dbReference type="ARBA" id="ARBA00042611"/>
    </source>
</evidence>
<comment type="catalytic activity">
    <reaction evidence="18">
        <text>N(omega),N(omega)-dimethyl-L-arginine + pyruvate = 5-(3,3-dimethylguanidino)-2-oxopentanoate + L-alanine</text>
        <dbReference type="Rhea" id="RHEA:77303"/>
        <dbReference type="ChEBI" id="CHEBI:15361"/>
        <dbReference type="ChEBI" id="CHEBI:57972"/>
        <dbReference type="ChEBI" id="CHEBI:58326"/>
        <dbReference type="ChEBI" id="CHEBI:197301"/>
    </reaction>
</comment>
<comment type="catalytic activity">
    <reaction evidence="34">
        <text>N(omega),N(omega)-dimethyl-L-arginine + 2-oxobutanoate = 5-(3,3-dimethylguanidino)-2-oxopentanoate + (2S)-2-aminobutanoate</text>
        <dbReference type="Rhea" id="RHEA:77351"/>
        <dbReference type="ChEBI" id="CHEBI:16763"/>
        <dbReference type="ChEBI" id="CHEBI:58326"/>
        <dbReference type="ChEBI" id="CHEBI:74359"/>
        <dbReference type="ChEBI" id="CHEBI:197301"/>
    </reaction>
</comment>
<evidence type="ECO:0000313" key="42">
    <source>
        <dbReference type="Proteomes" id="UP000749559"/>
    </source>
</evidence>
<dbReference type="PANTHER" id="PTHR45688">
    <property type="match status" value="1"/>
</dbReference>
<dbReference type="InterPro" id="IPR015421">
    <property type="entry name" value="PyrdxlP-dep_Trfase_major"/>
</dbReference>
<comment type="function">
    <text evidence="38">Multifunctional aminotransferase with a broad substrate specificity. Catalyzes the conversion of glyoxylate to glycine using alanine as the amino donor. Catalyzes metabolism of not L- but the D-isomer of D-beta-aminoisobutyric acid to generate 2-methyl-3-oxopropanoate and alanine. Catalyzes the transfer of the amino group from beta-alanine to pyruvate to yield L-alanine and 3-oxopropanoate. Can metabolize NG-monomethyl-L-arginine (NMMA), asymmetric NG,NG-dimethyl-L-arginine (ADMA) and symmetric NG,N'G-dimethyl-L-arginine (SDMA). ADMA is a potent inhibitor of nitric-oxide (NO) synthase, and this activity provides mechanism through which the kidney regulates blood pressure.</text>
</comment>
<proteinExistence type="inferred from homology"/>
<evidence type="ECO:0000256" key="3">
    <source>
        <dbReference type="ARBA" id="ARBA00008954"/>
    </source>
</evidence>
<evidence type="ECO:0000256" key="14">
    <source>
        <dbReference type="ARBA" id="ARBA00041662"/>
    </source>
</evidence>
<evidence type="ECO:0000256" key="6">
    <source>
        <dbReference type="ARBA" id="ARBA00022576"/>
    </source>
</evidence>
<comment type="subunit">
    <text evidence="4">Homotetramer.</text>
</comment>
<evidence type="ECO:0000256" key="15">
    <source>
        <dbReference type="ARBA" id="ARBA00041845"/>
    </source>
</evidence>
<dbReference type="GO" id="GO:0016223">
    <property type="term" value="F:beta-alanine:pyruvate transaminase activity"/>
    <property type="evidence" value="ECO:0007669"/>
    <property type="project" value="UniProtKB-EC"/>
</dbReference>
<evidence type="ECO:0000256" key="5">
    <source>
        <dbReference type="ARBA" id="ARBA00013049"/>
    </source>
</evidence>
<dbReference type="PROSITE" id="PS00600">
    <property type="entry name" value="AA_TRANSFER_CLASS_3"/>
    <property type="match status" value="1"/>
</dbReference>
<organism evidence="41 42">
    <name type="scientific">Owenia fusiformis</name>
    <name type="common">Polychaete worm</name>
    <dbReference type="NCBI Taxonomy" id="6347"/>
    <lineage>
        <taxon>Eukaryota</taxon>
        <taxon>Metazoa</taxon>
        <taxon>Spiralia</taxon>
        <taxon>Lophotrochozoa</taxon>
        <taxon>Annelida</taxon>
        <taxon>Polychaeta</taxon>
        <taxon>Sedentaria</taxon>
        <taxon>Canalipalpata</taxon>
        <taxon>Sabellida</taxon>
        <taxon>Oweniida</taxon>
        <taxon>Oweniidae</taxon>
        <taxon>Owenia</taxon>
    </lineage>
</organism>
<comment type="catalytic activity">
    <reaction evidence="21">
        <text>N(omega),N(omega)-dimethyl-L-arginine + oxaloacetate = 5-(3,3-dimethylguanidino)-2-oxopentanoate + L-aspartate</text>
        <dbReference type="Rhea" id="RHEA:77343"/>
        <dbReference type="ChEBI" id="CHEBI:16452"/>
        <dbReference type="ChEBI" id="CHEBI:29991"/>
        <dbReference type="ChEBI" id="CHEBI:58326"/>
        <dbReference type="ChEBI" id="CHEBI:197301"/>
    </reaction>
</comment>
<comment type="cofactor">
    <cofactor evidence="1">
        <name>pyridoxal 5'-phosphate</name>
        <dbReference type="ChEBI" id="CHEBI:597326"/>
    </cofactor>
</comment>
<evidence type="ECO:0000256" key="23">
    <source>
        <dbReference type="ARBA" id="ARBA00043758"/>
    </source>
</evidence>
<feature type="compositionally biased region" description="Low complexity" evidence="40">
    <location>
        <begin position="28"/>
        <end position="42"/>
    </location>
</feature>
<feature type="non-terminal residue" evidence="41">
    <location>
        <position position="1"/>
    </location>
</feature>
<comment type="catalytic activity">
    <reaction evidence="25">
        <text>N(omega),N('omega)-dimethyl-L-arginine + pyruvate = 5-(3,3'-dimethylguanidino)-2-oxopentanoate + L-alanine</text>
        <dbReference type="Rhea" id="RHEA:77307"/>
        <dbReference type="ChEBI" id="CHEBI:15361"/>
        <dbReference type="ChEBI" id="CHEBI:57972"/>
        <dbReference type="ChEBI" id="CHEBI:197308"/>
        <dbReference type="ChEBI" id="CHEBI:197310"/>
    </reaction>
</comment>
<comment type="catalytic activity">
    <reaction evidence="20">
        <text>(R)-3-amino-2-methylpropanoate + pyruvate = 2-methyl-3-oxopropanoate + L-alanine</text>
        <dbReference type="Rhea" id="RHEA:18393"/>
        <dbReference type="ChEBI" id="CHEBI:15361"/>
        <dbReference type="ChEBI" id="CHEBI:57700"/>
        <dbReference type="ChEBI" id="CHEBI:57731"/>
        <dbReference type="ChEBI" id="CHEBI:57972"/>
        <dbReference type="EC" id="2.6.1.40"/>
    </reaction>
    <physiologicalReaction direction="left-to-right" evidence="20">
        <dbReference type="Rhea" id="RHEA:18394"/>
    </physiologicalReaction>
</comment>
<evidence type="ECO:0000256" key="2">
    <source>
        <dbReference type="ARBA" id="ARBA00004173"/>
    </source>
</evidence>
<sequence length="521" mass="57475">VNNNKKESELTMKFLRSGGNLRYISLSTSQSQKYSSSKTTQESSDESHTAKHATIPPMPATDFKPEPYKGIPYEKALQVRRSTLSPAIYSYYKQPMLISQGHMQYVWDHTGRQYLDLFGGIATVSVGHCHPHAVEAVKRQSEKLWHVSNIYLHPNVDYAEKLAAKLPDPLNVVYFVNSGSEANDLAMLMSRLHTGCFDVFSLRNGYHGASPYTMGLTAQSIWHYNMPRGFGVHQTMNPDVYRGIWGGANCRDSPVQTQRQCDCGPNECKACDMYIGELKDVLEHTTPKGGGIAAFFAESIQGVGGVQQYPRQFIKRAYDLVRAQGGLCVADEVQSGFGRTGGSYWGFESHGVIPDIVTMAKGIGNGFPMAALVTTKEIAQTMSSALHFNTYGANPFACAVGSAILDIIDDENILGTSKSLGTYILKELELFRDEFEAIGDVRGKGLMIGIELVTDKASKTQLSAEETNDIFETMKDHGILMGKGGQKGNILRVKPPMCITKEDADYFLAVFRQAITKHQNK</sequence>
<evidence type="ECO:0000256" key="38">
    <source>
        <dbReference type="ARBA" id="ARBA00058068"/>
    </source>
</evidence>
<dbReference type="GO" id="GO:0030170">
    <property type="term" value="F:pyridoxal phosphate binding"/>
    <property type="evidence" value="ECO:0007669"/>
    <property type="project" value="InterPro"/>
</dbReference>
<evidence type="ECO:0000256" key="33">
    <source>
        <dbReference type="ARBA" id="ARBA00048500"/>
    </source>
</evidence>
<evidence type="ECO:0000256" key="30">
    <source>
        <dbReference type="ARBA" id="ARBA00044258"/>
    </source>
</evidence>
<comment type="catalytic activity">
    <reaction evidence="36">
        <text>oxaloacetate + L-alanine = L-aspartate + pyruvate</text>
        <dbReference type="Rhea" id="RHEA:77347"/>
        <dbReference type="ChEBI" id="CHEBI:15361"/>
        <dbReference type="ChEBI" id="CHEBI:16452"/>
        <dbReference type="ChEBI" id="CHEBI:29991"/>
        <dbReference type="ChEBI" id="CHEBI:57972"/>
    </reaction>
</comment>
<evidence type="ECO:0000256" key="37">
    <source>
        <dbReference type="ARBA" id="ARBA00049480"/>
    </source>
</evidence>
<evidence type="ECO:0000256" key="20">
    <source>
        <dbReference type="ARBA" id="ARBA00043726"/>
    </source>
</evidence>
<evidence type="ECO:0000256" key="19">
    <source>
        <dbReference type="ARBA" id="ARBA00043679"/>
    </source>
</evidence>
<dbReference type="InterPro" id="IPR049704">
    <property type="entry name" value="Aminotrans_3_PPA_site"/>
</dbReference>
<comment type="catalytic activity">
    <reaction evidence="22">
        <text>2-oxobutanoate + L-alanine = (2S)-2-aminobutanoate + pyruvate</text>
        <dbReference type="Rhea" id="RHEA:77355"/>
        <dbReference type="ChEBI" id="CHEBI:15361"/>
        <dbReference type="ChEBI" id="CHEBI:16763"/>
        <dbReference type="ChEBI" id="CHEBI:57972"/>
        <dbReference type="ChEBI" id="CHEBI:74359"/>
        <dbReference type="EC" id="2.6.1.44"/>
    </reaction>
</comment>
<comment type="catalytic activity">
    <reaction evidence="37">
        <text>N(omega),N('omega)-dimethyl-L-arginine + glyoxylate = 5-(3,3'-dimethylguanidino)-2-oxopentanoate + glycine</text>
        <dbReference type="Rhea" id="RHEA:77315"/>
        <dbReference type="ChEBI" id="CHEBI:36655"/>
        <dbReference type="ChEBI" id="CHEBI:57305"/>
        <dbReference type="ChEBI" id="CHEBI:197308"/>
        <dbReference type="ChEBI" id="CHEBI:197310"/>
    </reaction>
</comment>
<evidence type="ECO:0000256" key="36">
    <source>
        <dbReference type="ARBA" id="ARBA00048916"/>
    </source>
</evidence>
<comment type="subcellular location">
    <subcellularLocation>
        <location evidence="2">Mitochondrion</location>
    </subcellularLocation>
</comment>
<keyword evidence="10" id="KW-0496">Mitochondrion</keyword>
<evidence type="ECO:0000256" key="29">
    <source>
        <dbReference type="ARBA" id="ARBA00044257"/>
    </source>
</evidence>
<evidence type="ECO:0000256" key="10">
    <source>
        <dbReference type="ARBA" id="ARBA00023128"/>
    </source>
</evidence>
<evidence type="ECO:0000256" key="27">
    <source>
        <dbReference type="ARBA" id="ARBA00043826"/>
    </source>
</evidence>
<keyword evidence="6" id="KW-0032">Aminotransferase</keyword>
<gene>
    <name evidence="41" type="ORF">OFUS_LOCUS5575</name>
</gene>
<evidence type="ECO:0000256" key="40">
    <source>
        <dbReference type="SAM" id="MobiDB-lite"/>
    </source>
</evidence>
<dbReference type="EMBL" id="CAIIXF020000003">
    <property type="protein sequence ID" value="CAH1778693.1"/>
    <property type="molecule type" value="Genomic_DNA"/>
</dbReference>
<comment type="catalytic activity">
    <reaction evidence="35">
        <text>N(omega)-methyl-L-arginine + glyoxylate = 5-(3-methylguanidino)-2-oxopentanoate + glycine</text>
        <dbReference type="Rhea" id="RHEA:77323"/>
        <dbReference type="ChEBI" id="CHEBI:36655"/>
        <dbReference type="ChEBI" id="CHEBI:57305"/>
        <dbReference type="ChEBI" id="CHEBI:114953"/>
        <dbReference type="ChEBI" id="CHEBI:197314"/>
    </reaction>
</comment>
<dbReference type="GO" id="GO:0009436">
    <property type="term" value="P:glyoxylate catabolic process"/>
    <property type="evidence" value="ECO:0007669"/>
    <property type="project" value="TreeGrafter"/>
</dbReference>
<dbReference type="GO" id="GO:0047305">
    <property type="term" value="F:(R)-3-amino-2-methylpropionate-pyruvate transaminase activity"/>
    <property type="evidence" value="ECO:0007669"/>
    <property type="project" value="UniProtKB-EC"/>
</dbReference>
<comment type="catalytic activity">
    <reaction evidence="31">
        <text>N(omega),N(omega)-dimethyl-L-arginine + glyoxylate = 5-(3,3-dimethylguanidino)-2-oxopentanoate + glycine</text>
        <dbReference type="Rhea" id="RHEA:77311"/>
        <dbReference type="ChEBI" id="CHEBI:36655"/>
        <dbReference type="ChEBI" id="CHEBI:57305"/>
        <dbReference type="ChEBI" id="CHEBI:58326"/>
        <dbReference type="ChEBI" id="CHEBI:197301"/>
    </reaction>
</comment>
<keyword evidence="42" id="KW-1185">Reference proteome</keyword>
<protein>
    <recommendedName>
        <fullName evidence="13">Alanine--glyoxylate aminotransferase 2, mitochondrial</fullName>
        <ecNumber evidence="28">2.6.1.18</ecNumber>
        <ecNumber evidence="12">2.6.1.40</ecNumber>
        <ecNumber evidence="5">2.6.1.44</ecNumber>
    </recommendedName>
    <alternativeName>
        <fullName evidence="14">(R)-3-amino-2-methylpropionate--pyruvate transaminase</fullName>
    </alternativeName>
    <alternativeName>
        <fullName evidence="16">Beta-ALAAT II</fullName>
    </alternativeName>
    <alternativeName>
        <fullName evidence="17">Beta-alanine-pyruvate aminotransferase</fullName>
    </alternativeName>
    <alternativeName>
        <fullName evidence="30">D-3-aminoisobutyrate-pyruvate aminotransferase</fullName>
    </alternativeName>
    <alternativeName>
        <fullName evidence="15">D-AIBAT</fullName>
    </alternativeName>
    <alternativeName>
        <fullName evidence="29">D-beta-aminoisobutyrate-pyruvate aminotransferase</fullName>
    </alternativeName>
</protein>
<dbReference type="Gene3D" id="3.40.640.10">
    <property type="entry name" value="Type I PLP-dependent aspartate aminotransferase-like (Major domain)"/>
    <property type="match status" value="1"/>
</dbReference>
<evidence type="ECO:0000256" key="34">
    <source>
        <dbReference type="ARBA" id="ARBA00048560"/>
    </source>
</evidence>
<evidence type="ECO:0000256" key="7">
    <source>
        <dbReference type="ARBA" id="ARBA00022679"/>
    </source>
</evidence>
<dbReference type="InterPro" id="IPR005814">
    <property type="entry name" value="Aminotrans_3"/>
</dbReference>
<dbReference type="OrthoDB" id="10261433at2759"/>
<dbReference type="InterPro" id="IPR015422">
    <property type="entry name" value="PyrdxlP-dep_Trfase_small"/>
</dbReference>
<comment type="caution">
    <text evidence="41">The sequence shown here is derived from an EMBL/GenBank/DDBJ whole genome shotgun (WGS) entry which is preliminary data.</text>
</comment>
<dbReference type="AlphaFoldDB" id="A0A8J1UW36"/>
<dbReference type="EC" id="2.6.1.40" evidence="12"/>
<comment type="catalytic activity">
    <reaction evidence="32">
        <text>L-ornithine + glyoxylate = 5-amino-2-oxopentanoate + glycine</text>
        <dbReference type="Rhea" id="RHEA:77331"/>
        <dbReference type="ChEBI" id="CHEBI:36655"/>
        <dbReference type="ChEBI" id="CHEBI:46911"/>
        <dbReference type="ChEBI" id="CHEBI:57305"/>
        <dbReference type="ChEBI" id="CHEBI:58802"/>
    </reaction>
</comment>
<accession>A0A8J1UW36</accession>
<evidence type="ECO:0000256" key="26">
    <source>
        <dbReference type="ARBA" id="ARBA00043825"/>
    </source>
</evidence>
<dbReference type="EC" id="2.6.1.18" evidence="28"/>
<dbReference type="Pfam" id="PF00202">
    <property type="entry name" value="Aminotran_3"/>
    <property type="match status" value="1"/>
</dbReference>
<evidence type="ECO:0000256" key="18">
    <source>
        <dbReference type="ARBA" id="ARBA00043669"/>
    </source>
</evidence>
<evidence type="ECO:0000256" key="17">
    <source>
        <dbReference type="ARBA" id="ARBA00042669"/>
    </source>
</evidence>
<evidence type="ECO:0000256" key="11">
    <source>
        <dbReference type="ARBA" id="ARBA00033660"/>
    </source>
</evidence>
<dbReference type="FunFam" id="3.40.640.10:FF:000055">
    <property type="entry name" value="Alanine--glyoxylate aminotransferase 2, mitochondrial"/>
    <property type="match status" value="1"/>
</dbReference>
<dbReference type="GO" id="GO:0005739">
    <property type="term" value="C:mitochondrion"/>
    <property type="evidence" value="ECO:0007669"/>
    <property type="project" value="UniProtKB-SubCell"/>
</dbReference>
<evidence type="ECO:0000256" key="13">
    <source>
        <dbReference type="ARBA" id="ARBA00039862"/>
    </source>
</evidence>
<evidence type="ECO:0000256" key="39">
    <source>
        <dbReference type="RuleBase" id="RU003560"/>
    </source>
</evidence>
<comment type="catalytic activity">
    <reaction evidence="27">
        <text>2-oxopentanoate + N(omega),N(omega)-dimethyl-L-arginine = 5-(3,3-dimethylguanidino)-2-oxopentanoate + L-2-aminopentanoate</text>
        <dbReference type="Rhea" id="RHEA:77359"/>
        <dbReference type="ChEBI" id="CHEBI:28644"/>
        <dbReference type="ChEBI" id="CHEBI:58326"/>
        <dbReference type="ChEBI" id="CHEBI:58441"/>
        <dbReference type="ChEBI" id="CHEBI:197301"/>
    </reaction>
</comment>
<dbReference type="EC" id="2.6.1.44" evidence="5"/>
<dbReference type="PANTHER" id="PTHR45688:SF3">
    <property type="entry name" value="ALANINE--GLYOXYLATE AMINOTRANSFERASE 2, MITOCHONDRIAL"/>
    <property type="match status" value="1"/>
</dbReference>
<comment type="catalytic activity">
    <reaction evidence="24">
        <text>L-ornithine + pyruvate = 5-amino-2-oxopentanoate + L-alanine</text>
        <dbReference type="Rhea" id="RHEA:77327"/>
        <dbReference type="ChEBI" id="CHEBI:15361"/>
        <dbReference type="ChEBI" id="CHEBI:46911"/>
        <dbReference type="ChEBI" id="CHEBI:57972"/>
        <dbReference type="ChEBI" id="CHEBI:58802"/>
    </reaction>
</comment>
<evidence type="ECO:0000256" key="1">
    <source>
        <dbReference type="ARBA" id="ARBA00001933"/>
    </source>
</evidence>
<comment type="catalytic activity">
    <reaction evidence="26">
        <text>3-oxopropanoate + L-alanine = beta-alanine + pyruvate</text>
        <dbReference type="Rhea" id="RHEA:14077"/>
        <dbReference type="ChEBI" id="CHEBI:15361"/>
        <dbReference type="ChEBI" id="CHEBI:33190"/>
        <dbReference type="ChEBI" id="CHEBI:57966"/>
        <dbReference type="ChEBI" id="CHEBI:57972"/>
        <dbReference type="EC" id="2.6.1.18"/>
    </reaction>
    <physiologicalReaction direction="right-to-left" evidence="26">
        <dbReference type="Rhea" id="RHEA:14079"/>
    </physiologicalReaction>
</comment>
<dbReference type="CDD" id="cd00610">
    <property type="entry name" value="OAT_like"/>
    <property type="match status" value="1"/>
</dbReference>
<evidence type="ECO:0000256" key="9">
    <source>
        <dbReference type="ARBA" id="ARBA00022946"/>
    </source>
</evidence>
<evidence type="ECO:0000256" key="28">
    <source>
        <dbReference type="ARBA" id="ARBA00044055"/>
    </source>
</evidence>
<evidence type="ECO:0000256" key="8">
    <source>
        <dbReference type="ARBA" id="ARBA00022898"/>
    </source>
</evidence>
<comment type="catalytic activity">
    <reaction evidence="19">
        <text>(2S)-2-aminobutanoate + glyoxylate = 2-oxobutanoate + glycine</text>
        <dbReference type="Rhea" id="RHEA:77339"/>
        <dbReference type="ChEBI" id="CHEBI:16763"/>
        <dbReference type="ChEBI" id="CHEBI:36655"/>
        <dbReference type="ChEBI" id="CHEBI:57305"/>
        <dbReference type="ChEBI" id="CHEBI:74359"/>
    </reaction>
</comment>
<keyword evidence="7" id="KW-0808">Transferase</keyword>
<comment type="catalytic activity">
    <reaction evidence="23">
        <text>N(omega)-methyl-L-arginine + pyruvate = 5-(3-methylguanidino)-2-oxopentanoate + L-alanine</text>
        <dbReference type="Rhea" id="RHEA:77319"/>
        <dbReference type="ChEBI" id="CHEBI:15361"/>
        <dbReference type="ChEBI" id="CHEBI:57972"/>
        <dbReference type="ChEBI" id="CHEBI:114953"/>
        <dbReference type="ChEBI" id="CHEBI:197314"/>
    </reaction>
</comment>
<evidence type="ECO:0000256" key="32">
    <source>
        <dbReference type="ARBA" id="ARBA00048264"/>
    </source>
</evidence>
<evidence type="ECO:0000256" key="4">
    <source>
        <dbReference type="ARBA" id="ARBA00011881"/>
    </source>
</evidence>
<feature type="region of interest" description="Disordered" evidence="40">
    <location>
        <begin position="28"/>
        <end position="61"/>
    </location>
</feature>
<evidence type="ECO:0000256" key="22">
    <source>
        <dbReference type="ARBA" id="ARBA00043751"/>
    </source>
</evidence>
<comment type="catalytic activity">
    <reaction evidence="33">
        <text>2-oxohexanoate + N(omega),N(omega)-dimethyl-L-arginine = L-2-aminohexanoate + 5-(3,3-dimethylguanidino)-2-oxopentanoate</text>
        <dbReference type="Rhea" id="RHEA:77363"/>
        <dbReference type="ChEBI" id="CHEBI:35177"/>
        <dbReference type="ChEBI" id="CHEBI:58326"/>
        <dbReference type="ChEBI" id="CHEBI:58455"/>
        <dbReference type="ChEBI" id="CHEBI:197301"/>
    </reaction>
</comment>
<evidence type="ECO:0000256" key="12">
    <source>
        <dbReference type="ARBA" id="ARBA00039130"/>
    </source>
</evidence>
<dbReference type="GO" id="GO:0019481">
    <property type="term" value="P:L-alanine catabolic process, by transamination"/>
    <property type="evidence" value="ECO:0007669"/>
    <property type="project" value="TreeGrafter"/>
</dbReference>
<evidence type="ECO:0000256" key="35">
    <source>
        <dbReference type="ARBA" id="ARBA00048760"/>
    </source>
</evidence>
<evidence type="ECO:0000256" key="24">
    <source>
        <dbReference type="ARBA" id="ARBA00043777"/>
    </source>
</evidence>
<name>A0A8J1UW36_OWEFU</name>
<dbReference type="Proteomes" id="UP000749559">
    <property type="component" value="Unassembled WGS sequence"/>
</dbReference>
<dbReference type="SUPFAM" id="SSF53383">
    <property type="entry name" value="PLP-dependent transferases"/>
    <property type="match status" value="1"/>
</dbReference>
<evidence type="ECO:0000313" key="41">
    <source>
        <dbReference type="EMBL" id="CAH1778693.1"/>
    </source>
</evidence>
<keyword evidence="8 39" id="KW-0663">Pyridoxal phosphate</keyword>
<reference evidence="41" key="1">
    <citation type="submission" date="2022-03" db="EMBL/GenBank/DDBJ databases">
        <authorList>
            <person name="Martin C."/>
        </authorList>
    </citation>
    <scope>NUCLEOTIDE SEQUENCE</scope>
</reference>
<evidence type="ECO:0000256" key="21">
    <source>
        <dbReference type="ARBA" id="ARBA00043749"/>
    </source>
</evidence>
<evidence type="ECO:0000256" key="31">
    <source>
        <dbReference type="ARBA" id="ARBA00047892"/>
    </source>
</evidence>
<dbReference type="Gene3D" id="3.90.1150.10">
    <property type="entry name" value="Aspartate Aminotransferase, domain 1"/>
    <property type="match status" value="1"/>
</dbReference>
<keyword evidence="9" id="KW-0809">Transit peptide</keyword>
<dbReference type="InterPro" id="IPR015424">
    <property type="entry name" value="PyrdxlP-dep_Trfase"/>
</dbReference>
<comment type="catalytic activity">
    <reaction evidence="11">
        <text>glyoxylate + L-alanine = glycine + pyruvate</text>
        <dbReference type="Rhea" id="RHEA:24248"/>
        <dbReference type="ChEBI" id="CHEBI:15361"/>
        <dbReference type="ChEBI" id="CHEBI:36655"/>
        <dbReference type="ChEBI" id="CHEBI:57305"/>
        <dbReference type="ChEBI" id="CHEBI:57972"/>
        <dbReference type="EC" id="2.6.1.44"/>
    </reaction>
    <physiologicalReaction direction="left-to-right" evidence="11">
        <dbReference type="Rhea" id="RHEA:24249"/>
    </physiologicalReaction>
</comment>
<evidence type="ECO:0000256" key="25">
    <source>
        <dbReference type="ARBA" id="ARBA00043798"/>
    </source>
</evidence>
<comment type="similarity">
    <text evidence="3 39">Belongs to the class-III pyridoxal-phosphate-dependent aminotransferase family.</text>
</comment>